<proteinExistence type="inferred from homology"/>
<evidence type="ECO:0000256" key="1">
    <source>
        <dbReference type="ARBA" id="ARBA00007154"/>
    </source>
</evidence>
<evidence type="ECO:0000256" key="2">
    <source>
        <dbReference type="ARBA" id="ARBA00022679"/>
    </source>
</evidence>
<keyword evidence="6" id="KW-1185">Reference proteome</keyword>
<sequence>MSKLKSAEEAVKQIKDGDTVAINGFGFGFGFAEEIAKALGERYETEGHPKDLTLLFASGCGDGGALEEDFGLDHLAKEGMVKKIIAGHVGLAKKLSKMINDNKIAAYNFPQGVVAHLFRAIAGGKPGVLTQVGLKTFADPRVEGGRMNEAAQKESFVEVMEAGGKEYLFYRSIPVDVAVIRGTIGDEKGNMTVEEEGVLLETLHIAEAAKNSGGIVIGQIREEAKAGTLDPRDVYIPGIMVDTLVKSKPENHKMNCTLSFDPSFTGDVKVPSDSIAPMEMGIRKVIAKRCAKELKLDTTINLGIGVPEGVAAVALEAGIADRLTMTIEAGAIGGVPQGGHSLGASANVEVLIGQPNLFDFYDGGGLDLTCLGLAQADAQGNINVSKFHGRMVGCGGFVNISQNTKNVIFCGSFTAGKSLIEVKDKGLQIVQDGEFIKFVDKVEQITFSGDYGAETGQNVLYVTERAVFRLTKDGLELTEIAPGIDLEKHILEKMEFRPLISKNLREMDADIFENTPLKIGGE</sequence>
<keyword evidence="2 3" id="KW-0808">Transferase</keyword>
<protein>
    <submittedName>
        <fullName evidence="5">Acetyl-CoA:acetoacetyl-CoA transferase, alpha subunit</fullName>
        <ecNumber evidence="5">2.8.3.8</ecNumber>
    </submittedName>
</protein>
<gene>
    <name evidence="5" type="ORF">AR1Y2_3144</name>
</gene>
<dbReference type="GO" id="GO:0008775">
    <property type="term" value="F:acetate CoA-transferase activity"/>
    <property type="evidence" value="ECO:0007669"/>
    <property type="project" value="UniProtKB-EC"/>
</dbReference>
<dbReference type="PIRSF" id="PIRSF000858">
    <property type="entry name" value="SCOT-t"/>
    <property type="match status" value="1"/>
</dbReference>
<dbReference type="Gene3D" id="3.40.1080.10">
    <property type="entry name" value="Glutaconate Coenzyme A-transferase"/>
    <property type="match status" value="2"/>
</dbReference>
<reference evidence="5 6" key="1">
    <citation type="submission" date="2019-05" db="EMBL/GenBank/DDBJ databases">
        <title>Complete genome sequencing of Anaerostipes rhamnosivorans.</title>
        <authorList>
            <person name="Bui T.P.N."/>
            <person name="de Vos W.M."/>
        </authorList>
    </citation>
    <scope>NUCLEOTIDE SEQUENCE [LARGE SCALE GENOMIC DNA]</scope>
    <source>
        <strain evidence="5 6">1y2</strain>
    </source>
</reference>
<accession>A0A4P8IFI8</accession>
<dbReference type="PANTHER" id="PTHR43293:SF1">
    <property type="entry name" value="ACETATE COA-TRANSFERASE YDIF"/>
    <property type="match status" value="1"/>
</dbReference>
<dbReference type="RefSeq" id="WP_137329801.1">
    <property type="nucleotide sequence ID" value="NZ_CP040058.1"/>
</dbReference>
<dbReference type="PANTHER" id="PTHR43293">
    <property type="entry name" value="ACETATE COA-TRANSFERASE YDIF"/>
    <property type="match status" value="1"/>
</dbReference>
<dbReference type="InterPro" id="IPR004165">
    <property type="entry name" value="CoA_trans_fam_I"/>
</dbReference>
<dbReference type="GO" id="GO:0046952">
    <property type="term" value="P:ketone body catabolic process"/>
    <property type="evidence" value="ECO:0007669"/>
    <property type="project" value="InterPro"/>
</dbReference>
<dbReference type="InterPro" id="IPR014388">
    <property type="entry name" value="3-oxoacid_CoA-transferase"/>
</dbReference>
<dbReference type="OrthoDB" id="9805230at2"/>
<organism evidence="5 6">
    <name type="scientific">Anaerostipes rhamnosivorans</name>
    <dbReference type="NCBI Taxonomy" id="1229621"/>
    <lineage>
        <taxon>Bacteria</taxon>
        <taxon>Bacillati</taxon>
        <taxon>Bacillota</taxon>
        <taxon>Clostridia</taxon>
        <taxon>Lachnospirales</taxon>
        <taxon>Lachnospiraceae</taxon>
        <taxon>Anaerostipes</taxon>
    </lineage>
</organism>
<dbReference type="Proteomes" id="UP000298653">
    <property type="component" value="Chromosome"/>
</dbReference>
<dbReference type="KEGG" id="arf:AR1Y2_3144"/>
<evidence type="ECO:0000256" key="3">
    <source>
        <dbReference type="PIRNR" id="PIRNR000858"/>
    </source>
</evidence>
<comment type="similarity">
    <text evidence="1 3">Belongs to the 3-oxoacid CoA-transferase family.</text>
</comment>
<name>A0A4P8IFI8_9FIRM</name>
<feature type="active site" description="5-glutamyl coenzyme A thioester intermediate" evidence="4">
    <location>
        <position position="328"/>
    </location>
</feature>
<dbReference type="EC" id="2.8.3.8" evidence="5"/>
<evidence type="ECO:0000313" key="5">
    <source>
        <dbReference type="EMBL" id="QCP36598.1"/>
    </source>
</evidence>
<dbReference type="AlphaFoldDB" id="A0A4P8IFI8"/>
<dbReference type="InterPro" id="IPR037171">
    <property type="entry name" value="NagB/RpiA_transferase-like"/>
</dbReference>
<evidence type="ECO:0000313" key="6">
    <source>
        <dbReference type="Proteomes" id="UP000298653"/>
    </source>
</evidence>
<dbReference type="EMBL" id="CP040058">
    <property type="protein sequence ID" value="QCP36598.1"/>
    <property type="molecule type" value="Genomic_DNA"/>
</dbReference>
<dbReference type="SMART" id="SM00882">
    <property type="entry name" value="CoA_trans"/>
    <property type="match status" value="1"/>
</dbReference>
<evidence type="ECO:0000256" key="4">
    <source>
        <dbReference type="PIRSR" id="PIRSR000858-1"/>
    </source>
</evidence>
<dbReference type="SUPFAM" id="SSF100950">
    <property type="entry name" value="NagB/RpiA/CoA transferase-like"/>
    <property type="match status" value="2"/>
</dbReference>
<dbReference type="Pfam" id="PF01144">
    <property type="entry name" value="CoA_trans"/>
    <property type="match status" value="1"/>
</dbReference>